<accession>A0A915YV39</accession>
<name>A0A915YV39_9GLOM</name>
<organism evidence="2 3">
    <name type="scientific">Rhizophagus irregularis</name>
    <dbReference type="NCBI Taxonomy" id="588596"/>
    <lineage>
        <taxon>Eukaryota</taxon>
        <taxon>Fungi</taxon>
        <taxon>Fungi incertae sedis</taxon>
        <taxon>Mucoromycota</taxon>
        <taxon>Glomeromycotina</taxon>
        <taxon>Glomeromycetes</taxon>
        <taxon>Glomerales</taxon>
        <taxon>Glomeraceae</taxon>
        <taxon>Rhizophagus</taxon>
    </lineage>
</organism>
<sequence length="88" mass="10517">MNLNFYVRLIFMKILFTFMALQQKPKLANAISCLHNEEIMHLDLHSTMEILQGLREKPIFNTPEDYVKLYTECWNDEPDNRPTINQIM</sequence>
<dbReference type="EMBL" id="CAGKOT010000006">
    <property type="protein sequence ID" value="CAB5345963.1"/>
    <property type="molecule type" value="Genomic_DNA"/>
</dbReference>
<evidence type="ECO:0008006" key="4">
    <source>
        <dbReference type="Google" id="ProtNLM"/>
    </source>
</evidence>
<feature type="chain" id="PRO_5037125730" description="Serine-threonine/tyrosine-protein kinase catalytic domain-containing protein" evidence="1">
    <location>
        <begin position="31"/>
        <end position="88"/>
    </location>
</feature>
<dbReference type="OrthoDB" id="4062651at2759"/>
<proteinExistence type="predicted"/>
<dbReference type="AlphaFoldDB" id="A0A915YV39"/>
<reference evidence="2" key="1">
    <citation type="submission" date="2020-05" db="EMBL/GenBank/DDBJ databases">
        <authorList>
            <person name="Rincon C."/>
            <person name="Sanders R I."/>
            <person name="Robbins C."/>
            <person name="Chaturvedi A."/>
        </authorList>
    </citation>
    <scope>NUCLEOTIDE SEQUENCE</scope>
    <source>
        <strain evidence="2">CHB12</strain>
    </source>
</reference>
<protein>
    <recommendedName>
        <fullName evidence="4">Serine-threonine/tyrosine-protein kinase catalytic domain-containing protein</fullName>
    </recommendedName>
</protein>
<keyword evidence="1" id="KW-0732">Signal</keyword>
<comment type="caution">
    <text evidence="2">The sequence shown here is derived from an EMBL/GenBank/DDBJ whole genome shotgun (WGS) entry which is preliminary data.</text>
</comment>
<evidence type="ECO:0000313" key="3">
    <source>
        <dbReference type="Proteomes" id="UP000684084"/>
    </source>
</evidence>
<evidence type="ECO:0000313" key="2">
    <source>
        <dbReference type="EMBL" id="CAB5345963.1"/>
    </source>
</evidence>
<gene>
    <name evidence="2" type="ORF">CHRIB12_LOCUS4128</name>
</gene>
<evidence type="ECO:0000256" key="1">
    <source>
        <dbReference type="SAM" id="SignalP"/>
    </source>
</evidence>
<feature type="signal peptide" evidence="1">
    <location>
        <begin position="1"/>
        <end position="30"/>
    </location>
</feature>
<dbReference type="Proteomes" id="UP000684084">
    <property type="component" value="Unassembled WGS sequence"/>
</dbReference>